<evidence type="ECO:0000313" key="6">
    <source>
        <dbReference type="Proteomes" id="UP000538147"/>
    </source>
</evidence>
<comment type="subcellular location">
    <subcellularLocation>
        <location evidence="4">Cytoplasm</location>
    </subcellularLocation>
</comment>
<comment type="function">
    <text evidence="4">Functions in the N-end rule pathway of protein degradation where it conjugates Leu, Phe and, less efficiently, Met from aminoacyl-tRNAs to the N-termini of proteins containing an N-terminal arginine or lysine.</text>
</comment>
<comment type="catalytic activity">
    <reaction evidence="4">
        <text>N-terminal L-arginyl-[protein] + L-leucyl-tRNA(Leu) = N-terminal L-leucyl-L-arginyl-[protein] + tRNA(Leu) + H(+)</text>
        <dbReference type="Rhea" id="RHEA:50416"/>
        <dbReference type="Rhea" id="RHEA-COMP:9613"/>
        <dbReference type="Rhea" id="RHEA-COMP:9622"/>
        <dbReference type="Rhea" id="RHEA-COMP:12672"/>
        <dbReference type="Rhea" id="RHEA-COMP:12673"/>
        <dbReference type="ChEBI" id="CHEBI:15378"/>
        <dbReference type="ChEBI" id="CHEBI:64719"/>
        <dbReference type="ChEBI" id="CHEBI:78442"/>
        <dbReference type="ChEBI" id="CHEBI:78494"/>
        <dbReference type="ChEBI" id="CHEBI:133044"/>
        <dbReference type="EC" id="2.3.2.6"/>
    </reaction>
</comment>
<comment type="caution">
    <text evidence="5">The sequence shown here is derived from an EMBL/GenBank/DDBJ whole genome shotgun (WGS) entry which is preliminary data.</text>
</comment>
<gene>
    <name evidence="4" type="primary">aat</name>
    <name evidence="5" type="ORF">FHS79_002291</name>
</gene>
<dbReference type="Proteomes" id="UP000538147">
    <property type="component" value="Unassembled WGS sequence"/>
</dbReference>
<dbReference type="RefSeq" id="WP_184199818.1">
    <property type="nucleotide sequence ID" value="NZ_BMOX01000006.1"/>
</dbReference>
<dbReference type="AlphaFoldDB" id="A0A841L7B2"/>
<comment type="catalytic activity">
    <reaction evidence="4">
        <text>L-phenylalanyl-tRNA(Phe) + an N-terminal L-alpha-aminoacyl-[protein] = an N-terminal L-phenylalanyl-L-alpha-aminoacyl-[protein] + tRNA(Phe)</text>
        <dbReference type="Rhea" id="RHEA:43632"/>
        <dbReference type="Rhea" id="RHEA-COMP:9668"/>
        <dbReference type="Rhea" id="RHEA-COMP:9699"/>
        <dbReference type="Rhea" id="RHEA-COMP:10636"/>
        <dbReference type="Rhea" id="RHEA-COMP:10637"/>
        <dbReference type="ChEBI" id="CHEBI:78442"/>
        <dbReference type="ChEBI" id="CHEBI:78531"/>
        <dbReference type="ChEBI" id="CHEBI:78597"/>
        <dbReference type="ChEBI" id="CHEBI:83561"/>
        <dbReference type="EC" id="2.3.2.6"/>
    </reaction>
</comment>
<keyword evidence="2 4" id="KW-0808">Transferase</keyword>
<comment type="similarity">
    <text evidence="4">Belongs to the L/F-transferase family.</text>
</comment>
<proteinExistence type="inferred from homology"/>
<reference evidence="5 6" key="1">
    <citation type="submission" date="2020-08" db="EMBL/GenBank/DDBJ databases">
        <title>Genomic Encyclopedia of Type Strains, Phase IV (KMG-IV): sequencing the most valuable type-strain genomes for metagenomic binning, comparative biology and taxonomic classification.</title>
        <authorList>
            <person name="Goeker M."/>
        </authorList>
    </citation>
    <scope>NUCLEOTIDE SEQUENCE [LARGE SCALE GENOMIC DNA]</scope>
    <source>
        <strain evidence="5 6">DSM 102189</strain>
    </source>
</reference>
<keyword evidence="1 4" id="KW-0963">Cytoplasm</keyword>
<dbReference type="PANTHER" id="PTHR30098">
    <property type="entry name" value="LEUCYL/PHENYLALANYL-TRNA--PROTEIN TRANSFERASE"/>
    <property type="match status" value="1"/>
</dbReference>
<dbReference type="InterPro" id="IPR042221">
    <property type="entry name" value="Leu/Phe-tRNA_Trfase_N"/>
</dbReference>
<organism evidence="5 6">
    <name type="scientific">Polymorphobacter multimanifer</name>
    <dbReference type="NCBI Taxonomy" id="1070431"/>
    <lineage>
        <taxon>Bacteria</taxon>
        <taxon>Pseudomonadati</taxon>
        <taxon>Pseudomonadota</taxon>
        <taxon>Alphaproteobacteria</taxon>
        <taxon>Sphingomonadales</taxon>
        <taxon>Sphingosinicellaceae</taxon>
        <taxon>Polymorphobacter</taxon>
    </lineage>
</organism>
<accession>A0A841L7B2</accession>
<dbReference type="GO" id="GO:0008914">
    <property type="term" value="F:leucyl-tRNA--protein transferase activity"/>
    <property type="evidence" value="ECO:0007669"/>
    <property type="project" value="UniProtKB-UniRule"/>
</dbReference>
<dbReference type="NCBIfam" id="TIGR00667">
    <property type="entry name" value="aat"/>
    <property type="match status" value="1"/>
</dbReference>
<evidence type="ECO:0000313" key="5">
    <source>
        <dbReference type="EMBL" id="MBB6228106.1"/>
    </source>
</evidence>
<dbReference type="EMBL" id="JACIIV010000015">
    <property type="protein sequence ID" value="MBB6228106.1"/>
    <property type="molecule type" value="Genomic_DNA"/>
</dbReference>
<dbReference type="InterPro" id="IPR004616">
    <property type="entry name" value="Leu/Phe-tRNA_Trfase"/>
</dbReference>
<dbReference type="GO" id="GO:0005737">
    <property type="term" value="C:cytoplasm"/>
    <property type="evidence" value="ECO:0007669"/>
    <property type="project" value="UniProtKB-SubCell"/>
</dbReference>
<dbReference type="PANTHER" id="PTHR30098:SF2">
    <property type="entry name" value="LEUCYL_PHENYLALANYL-TRNA--PROTEIN TRANSFERASE"/>
    <property type="match status" value="1"/>
</dbReference>
<evidence type="ECO:0000256" key="3">
    <source>
        <dbReference type="ARBA" id="ARBA00023315"/>
    </source>
</evidence>
<evidence type="ECO:0000256" key="4">
    <source>
        <dbReference type="HAMAP-Rule" id="MF_00688"/>
    </source>
</evidence>
<name>A0A841L7B2_9SPHN</name>
<dbReference type="GO" id="GO:0030163">
    <property type="term" value="P:protein catabolic process"/>
    <property type="evidence" value="ECO:0007669"/>
    <property type="project" value="UniProtKB-UniRule"/>
</dbReference>
<keyword evidence="6" id="KW-1185">Reference proteome</keyword>
<dbReference type="InterPro" id="IPR016181">
    <property type="entry name" value="Acyl_CoA_acyltransferase"/>
</dbReference>
<dbReference type="SUPFAM" id="SSF55729">
    <property type="entry name" value="Acyl-CoA N-acyltransferases (Nat)"/>
    <property type="match status" value="1"/>
</dbReference>
<protein>
    <recommendedName>
        <fullName evidence="4">Leucyl/phenylalanyl-tRNA--protein transferase</fullName>
        <ecNumber evidence="4">2.3.2.6</ecNumber>
    </recommendedName>
    <alternativeName>
        <fullName evidence="4">L/F-transferase</fullName>
    </alternativeName>
    <alternativeName>
        <fullName evidence="4">Leucyltransferase</fullName>
    </alternativeName>
    <alternativeName>
        <fullName evidence="4">Phenyalanyltransferase</fullName>
    </alternativeName>
</protein>
<dbReference type="HAMAP" id="MF_00688">
    <property type="entry name" value="Leu_Phe_trans"/>
    <property type="match status" value="1"/>
</dbReference>
<sequence>MSSRLISQRLDPDVLLTAYASGIFPMAEAADSPDVFWVEPRRRGVLPLDRFHAPRSLLKALRQNRFHFTRDRAFARVLAECAAEQPDRLQTWINPLIAEAYLALHERGHAHSIEAWTADGTLAGGLYGVRLGGAFFGESMFTRVTDGSKAALAALVVRLRAGGFTLLDTQFLTEHLARFGTTEVDRKVYRSALGAALPVSADFGALDGAAGVLAPTTTVSGPLSGHFIAQALIQIS</sequence>
<dbReference type="Gene3D" id="3.40.630.70">
    <property type="entry name" value="Leucyl/phenylalanyl-tRNA-protein transferase, C-terminal domain"/>
    <property type="match status" value="1"/>
</dbReference>
<dbReference type="Gene3D" id="3.30.70.3550">
    <property type="entry name" value="Leucyl/phenylalanyl-tRNA-protein transferase, N-terminal domain"/>
    <property type="match status" value="1"/>
</dbReference>
<keyword evidence="3 4" id="KW-0012">Acyltransferase</keyword>
<evidence type="ECO:0000256" key="2">
    <source>
        <dbReference type="ARBA" id="ARBA00022679"/>
    </source>
</evidence>
<evidence type="ECO:0000256" key="1">
    <source>
        <dbReference type="ARBA" id="ARBA00022490"/>
    </source>
</evidence>
<comment type="catalytic activity">
    <reaction evidence="4">
        <text>N-terminal L-lysyl-[protein] + L-leucyl-tRNA(Leu) = N-terminal L-leucyl-L-lysyl-[protein] + tRNA(Leu) + H(+)</text>
        <dbReference type="Rhea" id="RHEA:12340"/>
        <dbReference type="Rhea" id="RHEA-COMP:9613"/>
        <dbReference type="Rhea" id="RHEA-COMP:9622"/>
        <dbReference type="Rhea" id="RHEA-COMP:12670"/>
        <dbReference type="Rhea" id="RHEA-COMP:12671"/>
        <dbReference type="ChEBI" id="CHEBI:15378"/>
        <dbReference type="ChEBI" id="CHEBI:65249"/>
        <dbReference type="ChEBI" id="CHEBI:78442"/>
        <dbReference type="ChEBI" id="CHEBI:78494"/>
        <dbReference type="ChEBI" id="CHEBI:133043"/>
        <dbReference type="EC" id="2.3.2.6"/>
    </reaction>
</comment>
<dbReference type="EC" id="2.3.2.6" evidence="4"/>
<dbReference type="Pfam" id="PF03588">
    <property type="entry name" value="Leu_Phe_trans"/>
    <property type="match status" value="1"/>
</dbReference>
<dbReference type="InterPro" id="IPR042203">
    <property type="entry name" value="Leu/Phe-tRNA_Trfase_C"/>
</dbReference>